<dbReference type="InterPro" id="IPR025158">
    <property type="entry name" value="Mg_chelat-rel_C"/>
</dbReference>
<proteinExistence type="inferred from homology"/>
<dbReference type="Pfam" id="PF13541">
    <property type="entry name" value="ChlI"/>
    <property type="match status" value="1"/>
</dbReference>
<dbReference type="Gene3D" id="3.40.50.300">
    <property type="entry name" value="P-loop containing nucleotide triphosphate hydrolases"/>
    <property type="match status" value="1"/>
</dbReference>
<dbReference type="Pfam" id="PF13335">
    <property type="entry name" value="Mg_chelatase_C"/>
    <property type="match status" value="1"/>
</dbReference>
<reference evidence="3" key="1">
    <citation type="submission" date="2023-07" db="EMBL/GenBank/DDBJ databases">
        <title>Genomic Encyclopedia of Type Strains, Phase IV (KMG-IV): sequencing the most valuable type-strain genomes for metagenomic binning, comparative biology and taxonomic classification.</title>
        <authorList>
            <person name="Goeker M."/>
        </authorList>
    </citation>
    <scope>NUCLEOTIDE SEQUENCE</scope>
    <source>
        <strain evidence="3">DSM 19659</strain>
    </source>
</reference>
<dbReference type="Proteomes" id="UP001241537">
    <property type="component" value="Unassembled WGS sequence"/>
</dbReference>
<dbReference type="InterPro" id="IPR045006">
    <property type="entry name" value="CHLI-like"/>
</dbReference>
<accession>A0AAE3VBT5</accession>
<dbReference type="RefSeq" id="WP_307255265.1">
    <property type="nucleotide sequence ID" value="NZ_JAUSTO010000016.1"/>
</dbReference>
<evidence type="ECO:0000313" key="3">
    <source>
        <dbReference type="EMBL" id="MDQ0153300.1"/>
    </source>
</evidence>
<dbReference type="NCBIfam" id="TIGR00368">
    <property type="entry name" value="YifB family Mg chelatase-like AAA ATPase"/>
    <property type="match status" value="1"/>
</dbReference>
<protein>
    <submittedName>
        <fullName evidence="3">Magnesium chelatase family protein</fullName>
    </submittedName>
</protein>
<gene>
    <name evidence="3" type="ORF">J2S20_002013</name>
</gene>
<dbReference type="PANTHER" id="PTHR32039:SF7">
    <property type="entry name" value="COMPETENCE PROTEIN COMM"/>
    <property type="match status" value="1"/>
</dbReference>
<dbReference type="InterPro" id="IPR003593">
    <property type="entry name" value="AAA+_ATPase"/>
</dbReference>
<evidence type="ECO:0000259" key="2">
    <source>
        <dbReference type="SMART" id="SM00382"/>
    </source>
</evidence>
<dbReference type="PANTHER" id="PTHR32039">
    <property type="entry name" value="MAGNESIUM-CHELATASE SUBUNIT CHLI"/>
    <property type="match status" value="1"/>
</dbReference>
<sequence length="534" mass="59331">MLSKVFGAGIRGTDGFPVCCEADVESGFPQITFIGSLSASVRESAGRVRTAIANSGIYLEPKHVTVNLSPADFRKEGCAYDLPVAVALLRAYELIPDTLLRDSLFAGELSLGGELLPVRGVISMVSAAKEACLKRCFLPEENLREGSIIAGIDCYGVFSLRELLSLLRGESPLPAPAVYEENADHADTMPDFSELCGQELVKRATLLAAGGRHNILYIGPAGSGKSMVASRLPSIMPEMSMEERLELSRIYSISGLLDPKEPLIRKRPFRSPHHSISAQALAGGGARPRPGEISLASNGVLFLDELPEFRTEALEILRQPLEERCVHISRVYGSFSFPANFQLVCAMNPCKCGFWPDRSRCRCGEQSVRSYIGKISKPLLDRIDLSVEISPVDYAALRKTRKEQSSAELRLEVERVRELQERRFVHSGIRFNSEMSAAMLQEFCPLSEEDDRLLQQLYERGSMSVRGLHKILRVARTAADFDGESDICHRHVCEAVAYRSLDEKYWGGRSGESNKIQLPLQLEKNRRRRRPVWS</sequence>
<evidence type="ECO:0000313" key="4">
    <source>
        <dbReference type="Proteomes" id="UP001241537"/>
    </source>
</evidence>
<dbReference type="GO" id="GO:0005524">
    <property type="term" value="F:ATP binding"/>
    <property type="evidence" value="ECO:0007669"/>
    <property type="project" value="InterPro"/>
</dbReference>
<dbReference type="InterPro" id="IPR000523">
    <property type="entry name" value="Mg_chelatse_chII-like_cat_dom"/>
</dbReference>
<comment type="caution">
    <text evidence="3">The sequence shown here is derived from an EMBL/GenBank/DDBJ whole genome shotgun (WGS) entry which is preliminary data.</text>
</comment>
<keyword evidence="4" id="KW-1185">Reference proteome</keyword>
<evidence type="ECO:0000256" key="1">
    <source>
        <dbReference type="ARBA" id="ARBA00006354"/>
    </source>
</evidence>
<dbReference type="InterPro" id="IPR027417">
    <property type="entry name" value="P-loop_NTPase"/>
</dbReference>
<dbReference type="InterPro" id="IPR004482">
    <property type="entry name" value="Mg_chelat-rel"/>
</dbReference>
<dbReference type="Pfam" id="PF01078">
    <property type="entry name" value="Mg_chelatase"/>
    <property type="match status" value="1"/>
</dbReference>
<dbReference type="InterPro" id="IPR014721">
    <property type="entry name" value="Ribsml_uS5_D2-typ_fold_subgr"/>
</dbReference>
<dbReference type="SUPFAM" id="SSF52540">
    <property type="entry name" value="P-loop containing nucleoside triphosphate hydrolases"/>
    <property type="match status" value="1"/>
</dbReference>
<feature type="domain" description="AAA+ ATPase" evidence="2">
    <location>
        <begin position="211"/>
        <end position="393"/>
    </location>
</feature>
<dbReference type="EMBL" id="JAUSTO010000016">
    <property type="protein sequence ID" value="MDQ0153300.1"/>
    <property type="molecule type" value="Genomic_DNA"/>
</dbReference>
<dbReference type="SMART" id="SM00382">
    <property type="entry name" value="AAA"/>
    <property type="match status" value="1"/>
</dbReference>
<dbReference type="InterPro" id="IPR020568">
    <property type="entry name" value="Ribosomal_Su5_D2-typ_SF"/>
</dbReference>
<dbReference type="SUPFAM" id="SSF54211">
    <property type="entry name" value="Ribosomal protein S5 domain 2-like"/>
    <property type="match status" value="1"/>
</dbReference>
<name>A0AAE3VBT5_9FIRM</name>
<dbReference type="Gene3D" id="3.30.230.10">
    <property type="match status" value="1"/>
</dbReference>
<comment type="similarity">
    <text evidence="1">Belongs to the Mg-chelatase subunits D/I family. ComM subfamily.</text>
</comment>
<organism evidence="3 4">
    <name type="scientific">Moryella indoligenes</name>
    <dbReference type="NCBI Taxonomy" id="371674"/>
    <lineage>
        <taxon>Bacteria</taxon>
        <taxon>Bacillati</taxon>
        <taxon>Bacillota</taxon>
        <taxon>Clostridia</taxon>
        <taxon>Lachnospirales</taxon>
        <taxon>Lachnospiraceae</taxon>
        <taxon>Moryella</taxon>
    </lineage>
</organism>
<dbReference type="AlphaFoldDB" id="A0AAE3VBT5"/>